<feature type="transmembrane region" description="Helical" evidence="1">
    <location>
        <begin position="21"/>
        <end position="38"/>
    </location>
</feature>
<protein>
    <recommendedName>
        <fullName evidence="4">ABC-transporter type IV</fullName>
    </recommendedName>
</protein>
<accession>A7B2V5</accession>
<dbReference type="EMBL" id="AAYG02000014">
    <property type="protein sequence ID" value="EDN77728.1"/>
    <property type="molecule type" value="Genomic_DNA"/>
</dbReference>
<name>A7B2V5_MEDG7</name>
<feature type="transmembrane region" description="Helical" evidence="1">
    <location>
        <begin position="116"/>
        <end position="141"/>
    </location>
</feature>
<dbReference type="InterPro" id="IPR010540">
    <property type="entry name" value="CmpB_TMEM229"/>
</dbReference>
<reference evidence="2 3" key="1">
    <citation type="submission" date="2007-04" db="EMBL/GenBank/DDBJ databases">
        <authorList>
            <person name="Fulton L."/>
            <person name="Clifton S."/>
            <person name="Fulton B."/>
            <person name="Xu J."/>
            <person name="Minx P."/>
            <person name="Pepin K.H."/>
            <person name="Johnson M."/>
            <person name="Thiruvilangam P."/>
            <person name="Bhonagiri V."/>
            <person name="Nash W.E."/>
            <person name="Mardis E.R."/>
            <person name="Wilson R.K."/>
        </authorList>
    </citation>
    <scope>NUCLEOTIDE SEQUENCE [LARGE SCALE GENOMIC DNA]</scope>
    <source>
        <strain evidence="2 3">ATCC 29149</strain>
    </source>
</reference>
<sequence>MSRKDLQTGRALFVKKWSENLFLWALGGSLYYGFEVFFRGFSHWSMFVLGGICLLFCAKQGLWTGWREPLWKQVLWCTIFVTAAEFITGMIVNQWLGWNVWDYTGRKWQLFGQICLPFTIIFSALCVIGILLSGYLLYWLYGEEKPHFHVL</sequence>
<comment type="caution">
    <text evidence="2">The sequence shown here is derived from an EMBL/GenBank/DDBJ whole genome shotgun (WGS) entry which is preliminary data.</text>
</comment>
<dbReference type="PaxDb" id="411470-RUMGNA_01883"/>
<organism evidence="2 3">
    <name type="scientific">Mediterraneibacter gnavus (strain ATCC 29149 / DSM 114966 / JCM 6515 / VPI C7-9)</name>
    <name type="common">Ruminococcus gnavus</name>
    <dbReference type="NCBI Taxonomy" id="411470"/>
    <lineage>
        <taxon>Bacteria</taxon>
        <taxon>Bacillati</taxon>
        <taxon>Bacillota</taxon>
        <taxon>Clostridia</taxon>
        <taxon>Lachnospirales</taxon>
        <taxon>Lachnospiraceae</taxon>
        <taxon>Mediterraneibacter</taxon>
    </lineage>
</organism>
<proteinExistence type="predicted"/>
<dbReference type="Pfam" id="PF06541">
    <property type="entry name" value="ABC_trans_CmpB"/>
    <property type="match status" value="1"/>
</dbReference>
<dbReference type="AlphaFoldDB" id="A7B2V5"/>
<evidence type="ECO:0000256" key="1">
    <source>
        <dbReference type="SAM" id="Phobius"/>
    </source>
</evidence>
<keyword evidence="1" id="KW-0472">Membrane</keyword>
<dbReference type="eggNOG" id="COG4905">
    <property type="taxonomic scope" value="Bacteria"/>
</dbReference>
<evidence type="ECO:0000313" key="3">
    <source>
        <dbReference type="Proteomes" id="UP000004410"/>
    </source>
</evidence>
<gene>
    <name evidence="2" type="ORF">RUMGNA_01883</name>
</gene>
<feature type="transmembrane region" description="Helical" evidence="1">
    <location>
        <begin position="74"/>
        <end position="96"/>
    </location>
</feature>
<feature type="transmembrane region" description="Helical" evidence="1">
    <location>
        <begin position="44"/>
        <end position="62"/>
    </location>
</feature>
<keyword evidence="1" id="KW-1133">Transmembrane helix</keyword>
<evidence type="ECO:0000313" key="2">
    <source>
        <dbReference type="EMBL" id="EDN77728.1"/>
    </source>
</evidence>
<evidence type="ECO:0008006" key="4">
    <source>
        <dbReference type="Google" id="ProtNLM"/>
    </source>
</evidence>
<dbReference type="Proteomes" id="UP000004410">
    <property type="component" value="Unassembled WGS sequence"/>
</dbReference>
<reference evidence="2 3" key="2">
    <citation type="submission" date="2007-06" db="EMBL/GenBank/DDBJ databases">
        <title>Draft genome sequence of Ruminococcus gnavus (ATCC 29149).</title>
        <authorList>
            <person name="Sudarsanam P."/>
            <person name="Ley R."/>
            <person name="Guruge J."/>
            <person name="Turnbaugh P.J."/>
            <person name="Mahowald M."/>
            <person name="Liep D."/>
            <person name="Gordon J."/>
        </authorList>
    </citation>
    <scope>NUCLEOTIDE SEQUENCE [LARGE SCALE GENOMIC DNA]</scope>
    <source>
        <strain evidence="2 3">ATCC 29149</strain>
    </source>
</reference>
<keyword evidence="1" id="KW-0812">Transmembrane</keyword>